<dbReference type="RefSeq" id="XP_024690298.1">
    <property type="nucleotide sequence ID" value="XM_024834602.1"/>
</dbReference>
<organism evidence="2 3">
    <name type="scientific">Aspergillus campestris (strain IBT 28561)</name>
    <dbReference type="NCBI Taxonomy" id="1392248"/>
    <lineage>
        <taxon>Eukaryota</taxon>
        <taxon>Fungi</taxon>
        <taxon>Dikarya</taxon>
        <taxon>Ascomycota</taxon>
        <taxon>Pezizomycotina</taxon>
        <taxon>Eurotiomycetes</taxon>
        <taxon>Eurotiomycetidae</taxon>
        <taxon>Eurotiales</taxon>
        <taxon>Aspergillaceae</taxon>
        <taxon>Aspergillus</taxon>
        <taxon>Aspergillus subgen. Circumdati</taxon>
    </lineage>
</organism>
<dbReference type="GeneID" id="36542126"/>
<feature type="region of interest" description="Disordered" evidence="1">
    <location>
        <begin position="180"/>
        <end position="264"/>
    </location>
</feature>
<reference evidence="2" key="1">
    <citation type="submission" date="2016-12" db="EMBL/GenBank/DDBJ databases">
        <title>The genomes of Aspergillus section Nigri reveals drivers in fungal speciation.</title>
        <authorList>
            <consortium name="DOE Joint Genome Institute"/>
            <person name="Vesth T.C."/>
            <person name="Nybo J."/>
            <person name="Theobald S."/>
            <person name="Brandl J."/>
            <person name="Frisvad J.C."/>
            <person name="Nielsen K.F."/>
            <person name="Lyhne E.K."/>
            <person name="Kogle M.E."/>
            <person name="Kuo A."/>
            <person name="Riley R."/>
            <person name="Clum A."/>
            <person name="Nolan M."/>
            <person name="Lipzen A."/>
            <person name="Salamov A."/>
            <person name="Henrissat B."/>
            <person name="Wiebenga A."/>
            <person name="De vries R.P."/>
            <person name="Grigoriev I.V."/>
            <person name="Mortensen U.H."/>
            <person name="Andersen M.R."/>
            <person name="Baker S.E."/>
        </authorList>
    </citation>
    <scope>NUCLEOTIDE SEQUENCE</scope>
    <source>
        <strain evidence="2">IBT 28561</strain>
    </source>
</reference>
<protein>
    <recommendedName>
        <fullName evidence="4">Fungal N-terminal domain-containing protein</fullName>
    </recommendedName>
</protein>
<sequence>MASNFEMVDIRILTKTAWSLYHNCNLVSRDAPDGFRQLVNELASLQGVLRSLQDHVNSNQSFFDELAEDRKRILHRSLESCSKTLQRLKELITRYRNMGVGDGRNFWHKVRWVTQRGQIDQLKSSIMICACNLSLCTTSITNSSWARIEQSMSDALENEPFHLNPDPSQADSLPVMQDKSGLISEDSSNGPGHGRPTPRPRAATVTVATRSRESTSSDSVMSGHSDGSAFTTATYLPSSETSTQRSVSQTLKHGPSKAPGSVFPSARKLDRGVLDYYAQFDDKLRTVDTDEPTETETEHTAVKDAIENAMQHLHQIRLRDQLQRPLKYEPRDEFHRPDPELTKKFDELVEEELKIRRLSTSDWLRVAVWWLLKARTSFANYERPSLTNTRGSMSPSVDSSSTSQQAYVDLLKASYILYDVVLKDETSQALLTDENRKLISDLSEGIKDDFAPLNNVDIPDPSTIHTQNLDIWEPLQSGEAVESDGDSLLGLDNIRWMTVEQEDAGDEEEKVILRTFVNAGIGSKKLRMRKKGAPYMLLLTTREGESEPKIAICNQSGTFCLQRDFVPNDLLPLIKVSNASISGYPGARISEPVSFTFGSINISISFQYKRDLMQFISIPKAYFDAVWQREPVDSEQFSETVIFRSSVELFEQLKAVTMRSTNPPMVHKSCEVRVLERSYGEAWRFTRRLVISSSAAENMPNCMELFMPMSRVQVCREEDSRQVLLQWSDVCQEKTKSDGKYNELYSYIYDDKSPNIGLSLHFRTQGQAEVFEQVILSLSHKPICSWREPTSSGCVYDVVDPVLNQKQYKAIQIVQRRLSWKYTVLYFLYRDTDYIYEHSNLRVHFPGIFYTDYISSHVDKLYRADQPVTFSHCEKKVGNMNVDFNDEHTMRVFMTSLASSHELVFSRRAVSLTTKGKSLFRSRNSGKGEAEVQIWRKGTSYQLAARWSDHITDRWLTVTIPPERAELSHGTNRIDFRTIASYSRGTFLNMADIAAVSPKDPNMARRSGPIAVVFPSIRDCEDFTAILDVYSGYRPYGR</sequence>
<proteinExistence type="predicted"/>
<comment type="caution">
    <text evidence="2">The sequence shown here is derived from an EMBL/GenBank/DDBJ whole genome shotgun (WGS) entry which is preliminary data.</text>
</comment>
<feature type="compositionally biased region" description="Low complexity" evidence="1">
    <location>
        <begin position="200"/>
        <end position="209"/>
    </location>
</feature>
<gene>
    <name evidence="2" type="ORF">P168DRAFT_258465</name>
</gene>
<dbReference type="OrthoDB" id="3045089at2759"/>
<dbReference type="AlphaFoldDB" id="A0A2I1CVS3"/>
<evidence type="ECO:0000313" key="3">
    <source>
        <dbReference type="Proteomes" id="UP000234254"/>
    </source>
</evidence>
<feature type="compositionally biased region" description="Polar residues" evidence="1">
    <location>
        <begin position="228"/>
        <end position="251"/>
    </location>
</feature>
<evidence type="ECO:0000313" key="2">
    <source>
        <dbReference type="EMBL" id="PKY01704.1"/>
    </source>
</evidence>
<evidence type="ECO:0008006" key="4">
    <source>
        <dbReference type="Google" id="ProtNLM"/>
    </source>
</evidence>
<accession>A0A2I1CVS3</accession>
<dbReference type="Proteomes" id="UP000234254">
    <property type="component" value="Unassembled WGS sequence"/>
</dbReference>
<name>A0A2I1CVS3_ASPC2</name>
<dbReference type="VEuPathDB" id="FungiDB:P168DRAFT_258465"/>
<dbReference type="EMBL" id="MSFM01000011">
    <property type="protein sequence ID" value="PKY01704.1"/>
    <property type="molecule type" value="Genomic_DNA"/>
</dbReference>
<keyword evidence="3" id="KW-1185">Reference proteome</keyword>
<evidence type="ECO:0000256" key="1">
    <source>
        <dbReference type="SAM" id="MobiDB-lite"/>
    </source>
</evidence>